<feature type="region of interest" description="Disordered" evidence="2">
    <location>
        <begin position="78"/>
        <end position="109"/>
    </location>
</feature>
<organism evidence="3 4">
    <name type="scientific">Besnoitia besnoiti</name>
    <name type="common">Apicomplexan protozoan</name>
    <dbReference type="NCBI Taxonomy" id="94643"/>
    <lineage>
        <taxon>Eukaryota</taxon>
        <taxon>Sar</taxon>
        <taxon>Alveolata</taxon>
        <taxon>Apicomplexa</taxon>
        <taxon>Conoidasida</taxon>
        <taxon>Coccidia</taxon>
        <taxon>Eucoccidiorida</taxon>
        <taxon>Eimeriorina</taxon>
        <taxon>Sarcocystidae</taxon>
        <taxon>Besnoitia</taxon>
    </lineage>
</organism>
<protein>
    <submittedName>
        <fullName evidence="3">Uncharacterized protein</fullName>
    </submittedName>
</protein>
<feature type="region of interest" description="Disordered" evidence="2">
    <location>
        <begin position="330"/>
        <end position="377"/>
    </location>
</feature>
<dbReference type="KEGG" id="bbes:BESB_084210"/>
<evidence type="ECO:0000313" key="3">
    <source>
        <dbReference type="EMBL" id="PFH33222.1"/>
    </source>
</evidence>
<feature type="region of interest" description="Disordered" evidence="2">
    <location>
        <begin position="228"/>
        <end position="250"/>
    </location>
</feature>
<dbReference type="Proteomes" id="UP000224006">
    <property type="component" value="Chromosome VIII"/>
</dbReference>
<dbReference type="VEuPathDB" id="ToxoDB:BESB_084210"/>
<keyword evidence="1" id="KW-0175">Coiled coil</keyword>
<feature type="region of interest" description="Disordered" evidence="2">
    <location>
        <begin position="646"/>
        <end position="841"/>
    </location>
</feature>
<dbReference type="AlphaFoldDB" id="A0A2A9MCW6"/>
<gene>
    <name evidence="3" type="ORF">BESB_084210</name>
</gene>
<feature type="compositionally biased region" description="Polar residues" evidence="2">
    <location>
        <begin position="241"/>
        <end position="250"/>
    </location>
</feature>
<evidence type="ECO:0000313" key="4">
    <source>
        <dbReference type="Proteomes" id="UP000224006"/>
    </source>
</evidence>
<feature type="coiled-coil region" evidence="1">
    <location>
        <begin position="427"/>
        <end position="454"/>
    </location>
</feature>
<name>A0A2A9MCW6_BESBE</name>
<feature type="region of interest" description="Disordered" evidence="2">
    <location>
        <begin position="523"/>
        <end position="546"/>
    </location>
</feature>
<feature type="compositionally biased region" description="Basic and acidic residues" evidence="2">
    <location>
        <begin position="646"/>
        <end position="661"/>
    </location>
</feature>
<dbReference type="GeneID" id="40313347"/>
<feature type="compositionally biased region" description="Low complexity" evidence="2">
    <location>
        <begin position="228"/>
        <end position="240"/>
    </location>
</feature>
<dbReference type="EMBL" id="NWUJ01000009">
    <property type="protein sequence ID" value="PFH33222.1"/>
    <property type="molecule type" value="Genomic_DNA"/>
</dbReference>
<feature type="coiled-coil region" evidence="1">
    <location>
        <begin position="587"/>
        <end position="617"/>
    </location>
</feature>
<feature type="compositionally biased region" description="Basic and acidic residues" evidence="2">
    <location>
        <begin position="96"/>
        <end position="107"/>
    </location>
</feature>
<feature type="compositionally biased region" description="Basic and acidic residues" evidence="2">
    <location>
        <begin position="827"/>
        <end position="841"/>
    </location>
</feature>
<evidence type="ECO:0000256" key="2">
    <source>
        <dbReference type="SAM" id="MobiDB-lite"/>
    </source>
</evidence>
<evidence type="ECO:0000256" key="1">
    <source>
        <dbReference type="SAM" id="Coils"/>
    </source>
</evidence>
<keyword evidence="4" id="KW-1185">Reference proteome</keyword>
<feature type="compositionally biased region" description="Polar residues" evidence="2">
    <location>
        <begin position="768"/>
        <end position="778"/>
    </location>
</feature>
<feature type="region of interest" description="Disordered" evidence="2">
    <location>
        <begin position="262"/>
        <end position="290"/>
    </location>
</feature>
<comment type="caution">
    <text evidence="3">The sequence shown here is derived from an EMBL/GenBank/DDBJ whole genome shotgun (WGS) entry which is preliminary data.</text>
</comment>
<dbReference type="OrthoDB" id="10365074at2759"/>
<reference evidence="3 4" key="1">
    <citation type="submission" date="2017-09" db="EMBL/GenBank/DDBJ databases">
        <title>Genome sequencing of Besnoitia besnoiti strain Bb-Ger1.</title>
        <authorList>
            <person name="Schares G."/>
            <person name="Venepally P."/>
            <person name="Lorenzi H.A."/>
        </authorList>
    </citation>
    <scope>NUCLEOTIDE SEQUENCE [LARGE SCALE GENOMIC DNA]</scope>
    <source>
        <strain evidence="3 4">Bb-Ger1</strain>
    </source>
</reference>
<feature type="compositionally biased region" description="Low complexity" evidence="2">
    <location>
        <begin position="262"/>
        <end position="272"/>
    </location>
</feature>
<proteinExistence type="predicted"/>
<sequence length="841" mass="94808">MPANANYFGWQQFMPSTPGLETRLRQTSTGPPTGSLWQQFVFGVLEPSQRQEEPTTGQTSMFNWQRFVPAGIIGRSREDQPALSAALTERSGGKTASEDSRQRENLSRGRRLQSVVPLVFPSLMLGVPGDLTSAQQMRQWTGSQAFPNPFDIYRPPLRFQPFQVPLQAPLMPLPEGTNQQLQEMKQRLQQMQQKVDAELRQQLEPQLQREYTWRTAGGGIAHGRFGAASASAFQTSQSTGKTEQTIQQQPQWEEPLNMREQQYPQGQPQNQTPSPPPRPTSQGGPPVDLLSSLMNDLERKEIPSNEGGHSDSQSEVPELLRLDLLHNDLPVTQTADRRTGSRRLRGPAGSKDDDQHGNKRLQSEAQSETNSDHDDRNLQGRFSWRQFVPHWTEFIPPIALGRHDATLATGAPAQPSNDASLRQDKSYEQLIARQQQLEQEVMELRAKQVRTDAQRAPPSWQMQADVGVQAELSQPSATEGGAREESEGKLQELYQKQVDELKMRQREQWGELRAKWKEEMDDLKQRHREQSQQLRETQRERAREQAERLRERQEKEWKELKQAQAAALEIIRRHQADMATRLQHEHTSQLQQLLAQQREQLERADRLQRLQNALKEQQLSVDHQLQGLVQTPIDNVESLIHPAAERSDSGKQIHHGAHDTWEPPLTQGETRANDRQEIPPQAQPHMETQAEPEAASEDTQAVNALEAGGLELTDDEQDEHTKEGDSGSQTEEGSEEVDSGAAPLRREPESAESQGQTQGMADARHQAEANQQLDSTTGDIGEETLSAVTQEDTDDKKDEESESPAGTESAGDDTPSYSAHDAFPKLIRLEKKKSTDERIAD</sequence>
<accession>A0A2A9MCW6</accession>
<dbReference type="RefSeq" id="XP_029217231.1">
    <property type="nucleotide sequence ID" value="XM_029366771.1"/>
</dbReference>